<feature type="domain" description="C-type lectin" evidence="3">
    <location>
        <begin position="341"/>
        <end position="459"/>
    </location>
</feature>
<feature type="domain" description="C-type lectin" evidence="3">
    <location>
        <begin position="685"/>
        <end position="800"/>
    </location>
</feature>
<dbReference type="Pfam" id="PF00090">
    <property type="entry name" value="TSP_1"/>
    <property type="match status" value="1"/>
</dbReference>
<feature type="domain" description="C-type lectin" evidence="3">
    <location>
        <begin position="221"/>
        <end position="337"/>
    </location>
</feature>
<dbReference type="PANTHER" id="PTHR22803">
    <property type="entry name" value="MANNOSE, PHOSPHOLIPASE, LECTIN RECEPTOR RELATED"/>
    <property type="match status" value="1"/>
</dbReference>
<organism evidence="4 5">
    <name type="scientific">Clytia hemisphaerica</name>
    <dbReference type="NCBI Taxonomy" id="252671"/>
    <lineage>
        <taxon>Eukaryota</taxon>
        <taxon>Metazoa</taxon>
        <taxon>Cnidaria</taxon>
        <taxon>Hydrozoa</taxon>
        <taxon>Hydroidolina</taxon>
        <taxon>Leptothecata</taxon>
        <taxon>Obeliida</taxon>
        <taxon>Clytiidae</taxon>
        <taxon>Clytia</taxon>
    </lineage>
</organism>
<keyword evidence="2" id="KW-0732">Signal</keyword>
<dbReference type="FunFam" id="2.20.100.10:FF:000001">
    <property type="entry name" value="semaphorin-5A isoform X1"/>
    <property type="match status" value="1"/>
</dbReference>
<feature type="domain" description="C-type lectin" evidence="3">
    <location>
        <begin position="566"/>
        <end position="681"/>
    </location>
</feature>
<dbReference type="SUPFAM" id="SSF82895">
    <property type="entry name" value="TSP-1 type 1 repeat"/>
    <property type="match status" value="1"/>
</dbReference>
<evidence type="ECO:0000256" key="2">
    <source>
        <dbReference type="SAM" id="SignalP"/>
    </source>
</evidence>
<evidence type="ECO:0000313" key="4">
    <source>
        <dbReference type="EnsemblMetazoa" id="CLYHEMP013382.2"/>
    </source>
</evidence>
<dbReference type="SMART" id="SM00209">
    <property type="entry name" value="TSP1"/>
    <property type="match status" value="1"/>
</dbReference>
<proteinExistence type="predicted"/>
<reference evidence="4" key="1">
    <citation type="submission" date="2021-01" db="UniProtKB">
        <authorList>
            <consortium name="EnsemblMetazoa"/>
        </authorList>
    </citation>
    <scope>IDENTIFICATION</scope>
</reference>
<dbReference type="PROSITE" id="PS50041">
    <property type="entry name" value="C_TYPE_LECTIN_2"/>
    <property type="match status" value="4"/>
</dbReference>
<dbReference type="InterPro" id="IPR016187">
    <property type="entry name" value="CTDL_fold"/>
</dbReference>
<evidence type="ECO:0000259" key="3">
    <source>
        <dbReference type="PROSITE" id="PS50041"/>
    </source>
</evidence>
<dbReference type="InterPro" id="IPR001304">
    <property type="entry name" value="C-type_lectin-like"/>
</dbReference>
<dbReference type="SMART" id="SM00034">
    <property type="entry name" value="CLECT"/>
    <property type="match status" value="4"/>
</dbReference>
<dbReference type="Proteomes" id="UP000594262">
    <property type="component" value="Unplaced"/>
</dbReference>
<dbReference type="InterPro" id="IPR018378">
    <property type="entry name" value="C-type_lectin_CS"/>
</dbReference>
<evidence type="ECO:0000256" key="1">
    <source>
        <dbReference type="ARBA" id="ARBA00023157"/>
    </source>
</evidence>
<dbReference type="OrthoDB" id="5988960at2759"/>
<dbReference type="CDD" id="cd00037">
    <property type="entry name" value="CLECT"/>
    <property type="match status" value="3"/>
</dbReference>
<dbReference type="InterPro" id="IPR000884">
    <property type="entry name" value="TSP1_rpt"/>
</dbReference>
<feature type="chain" id="PRO_5029895254" description="C-type lectin domain-containing protein" evidence="2">
    <location>
        <begin position="20"/>
        <end position="801"/>
    </location>
</feature>
<evidence type="ECO:0000313" key="5">
    <source>
        <dbReference type="Proteomes" id="UP000594262"/>
    </source>
</evidence>
<dbReference type="PROSITE" id="PS00615">
    <property type="entry name" value="C_TYPE_LECTIN_1"/>
    <property type="match status" value="3"/>
</dbReference>
<dbReference type="GeneID" id="136798012"/>
<dbReference type="InterPro" id="IPR036383">
    <property type="entry name" value="TSP1_rpt_sf"/>
</dbReference>
<dbReference type="SUPFAM" id="SSF56436">
    <property type="entry name" value="C-type lectin-like"/>
    <property type="match status" value="4"/>
</dbReference>
<accession>A0A7M5WUP3</accession>
<sequence>MWLKVSTLITFVCVQTILAGEQSTFHHKTCERDYTKVGCFKKQAFFKDVLEQTDDYTTDWNNFAAHLHSMACSCKEKAFKGGYKYFAIGNYGTCYGGKDQAAYEQMLKASGDVTDDCLSGNFYEECSGDNSKECSGGVDSVFVYSFKAFMPTQPTPINGGYNQWSEWTTCDKTCGKGYQERERVCNNPPPSRGGKDCSVLGEPSEVRQCQLAVCKPALVKRGESIYHFSSAKKTFAEAEDYCQSIGGHLASIHSKEENDFVLKEAQNRGLVHPYIGGTDAGSEGKWRWNDGTTMAYKKWLPNQPDNAGGKEHCMHLWKSNTGWNDIFCGNKYNFVCKMSQFHGKVYYVSTVKKNHDQAESHCKTMGGNLVTIHSQAENDYVHKMAKSRGYLDVFIGLRDVNKNGQFSWVDGSKVVFTDWQNGEPNFKGKENCAVYQHINLAKHGWNNIYCSGVKQYICKYQPDILVYTSESLCPKERGFCVRSDGADQKSGVIKVNALDGNTDQHQKDCLKKCHAHKGATGCEVIWNQHNRGCYIHTQSIARGNNVDRHYCWVFSKCAQGDKFVPHGEASYYFSDNKVNYNDADAACHHIGGFLASVHSAAENKFISDEAKRRKLGNVWIGGNDKSREGSWVWNDLTPFSYKNWAKNEPNNAGKGEDCPEMYGTGHWNDHYCDQKKAFVCKILYFKGNRYFISSAKKNWYDAEKFCATFDGHLTSIHSKEENDYIYNQLVKRKIKHPFAGLNDQKQEGKWVWSDGSEVDYLAWSHREPNNLRNEDCMHVKWKSTKWNDIKCMNKYQFVCKF</sequence>
<keyword evidence="5" id="KW-1185">Reference proteome</keyword>
<feature type="signal peptide" evidence="2">
    <location>
        <begin position="1"/>
        <end position="19"/>
    </location>
</feature>
<dbReference type="InterPro" id="IPR050111">
    <property type="entry name" value="C-type_lectin/snaclec_domain"/>
</dbReference>
<dbReference type="Gene3D" id="2.20.100.10">
    <property type="entry name" value="Thrombospondin type-1 (TSP1) repeat"/>
    <property type="match status" value="1"/>
</dbReference>
<dbReference type="EnsemblMetazoa" id="CLYHEMT013382.2">
    <property type="protein sequence ID" value="CLYHEMP013382.2"/>
    <property type="gene ID" value="CLYHEMG013382"/>
</dbReference>
<dbReference type="Gene3D" id="3.10.100.10">
    <property type="entry name" value="Mannose-Binding Protein A, subunit A"/>
    <property type="match status" value="4"/>
</dbReference>
<name>A0A7M5WUP3_9CNID</name>
<protein>
    <recommendedName>
        <fullName evidence="3">C-type lectin domain-containing protein</fullName>
    </recommendedName>
</protein>
<dbReference type="PROSITE" id="PS50092">
    <property type="entry name" value="TSP1"/>
    <property type="match status" value="1"/>
</dbReference>
<dbReference type="AlphaFoldDB" id="A0A7M5WUP3"/>
<dbReference type="InterPro" id="IPR016186">
    <property type="entry name" value="C-type_lectin-like/link_sf"/>
</dbReference>
<keyword evidence="1" id="KW-1015">Disulfide bond</keyword>
<dbReference type="RefSeq" id="XP_066910704.1">
    <property type="nucleotide sequence ID" value="XM_067054603.1"/>
</dbReference>
<dbReference type="Pfam" id="PF00059">
    <property type="entry name" value="Lectin_C"/>
    <property type="match status" value="4"/>
</dbReference>